<feature type="domain" description="TauD/TfdA-like" evidence="2">
    <location>
        <begin position="356"/>
        <end position="602"/>
    </location>
</feature>
<dbReference type="PANTHER" id="PTHR37285:SF5">
    <property type="entry name" value="SPORE WALL MATURATION PROTEIN DIT1"/>
    <property type="match status" value="1"/>
</dbReference>
<dbReference type="SUPFAM" id="SSF51197">
    <property type="entry name" value="Clavaminate synthase-like"/>
    <property type="match status" value="1"/>
</dbReference>
<dbReference type="OrthoDB" id="429813at2759"/>
<name>A0A2C5ZEM3_9HYPO</name>
<dbReference type="InterPro" id="IPR042098">
    <property type="entry name" value="TauD-like_sf"/>
</dbReference>
<dbReference type="InterPro" id="IPR003819">
    <property type="entry name" value="TauD/TfdA-like"/>
</dbReference>
<sequence>MAQKPVRDKSNAIFSILCKYRMQHHDVGLKNWSRNGPFLDQIAAFVSANEPVRLLLPAFPFKSPNRTDKVLGALPDAGEEVALMHLNGMAAAIGDAYEPGAKVLVVSDGLIYNDILGVDDEQVWDYGQVLRQLAKRNRLDHLDFLRQNDFAQVECSSKEEYLRNAAKIRQKILQQMPQDLDFDTIVATDADLILTYRGYIRFLKLDLAQDCISMTKARREKRIKEAARKMVLRGWAFRTAIIAKYPDCIRLSIHPSVAASKISMCLVPQQGRVQTPWHSALVRAVDGTITMSHVTRVNNLTHELIFEHGRPWYFREKSDLFSWPGLDVSFKYLYPTGILISASSPDTSYSLREVPMQKIRRLATLCSPVVLRGFSETTDQEVFNNRAFDLGEPAPWTHGLRTSIKNAPGENPDPALAIVTSNEAMPMHQDGFFYLVPKIQPDGTTTMVSSQPRYQYLSAVSPSTPGSGYTLFASSARLFKNLPAPHTVDELKKLTWDCRHSCNWEHHMNHLPLVTAHPETGENCLRLLEPWPQCKTKFAYNKVSIENGPCWYLDMLTDMLYDHRVTLRFAWEKGDVLVSDNVNMLHARTAFSATEPRELWRIHVN</sequence>
<organism evidence="3 4">
    <name type="scientific">Ophiocordyceps australis</name>
    <dbReference type="NCBI Taxonomy" id="1399860"/>
    <lineage>
        <taxon>Eukaryota</taxon>
        <taxon>Fungi</taxon>
        <taxon>Dikarya</taxon>
        <taxon>Ascomycota</taxon>
        <taxon>Pezizomycotina</taxon>
        <taxon>Sordariomycetes</taxon>
        <taxon>Hypocreomycetidae</taxon>
        <taxon>Hypocreales</taxon>
        <taxon>Ophiocordycipitaceae</taxon>
        <taxon>Ophiocordyceps</taxon>
    </lineage>
</organism>
<reference evidence="3 4" key="1">
    <citation type="submission" date="2017-06" db="EMBL/GenBank/DDBJ databases">
        <title>Ant-infecting Ophiocordyceps genomes reveal a high diversity of potential behavioral manipulation genes and a possible major role for enterotoxins.</title>
        <authorList>
            <person name="De Bekker C."/>
            <person name="Evans H.C."/>
            <person name="Brachmann A."/>
            <person name="Hughes D.P."/>
        </authorList>
    </citation>
    <scope>NUCLEOTIDE SEQUENCE [LARGE SCALE GENOMIC DNA]</scope>
    <source>
        <strain evidence="3 4">1348a</strain>
    </source>
</reference>
<dbReference type="InterPro" id="IPR007817">
    <property type="entry name" value="Isocyanide_synthase_DIT1"/>
</dbReference>
<evidence type="ECO:0000313" key="3">
    <source>
        <dbReference type="EMBL" id="PHH78250.1"/>
    </source>
</evidence>
<dbReference type="Gene3D" id="3.60.130.10">
    <property type="entry name" value="Clavaminate synthase-like"/>
    <property type="match status" value="1"/>
</dbReference>
<dbReference type="EMBL" id="NJEU01000231">
    <property type="protein sequence ID" value="PHH78250.1"/>
    <property type="molecule type" value="Genomic_DNA"/>
</dbReference>
<proteinExistence type="predicted"/>
<evidence type="ECO:0000313" key="4">
    <source>
        <dbReference type="Proteomes" id="UP000224854"/>
    </source>
</evidence>
<dbReference type="Proteomes" id="UP000224854">
    <property type="component" value="Unassembled WGS sequence"/>
</dbReference>
<dbReference type="GO" id="GO:0016491">
    <property type="term" value="F:oxidoreductase activity"/>
    <property type="evidence" value="ECO:0007669"/>
    <property type="project" value="UniProtKB-KW"/>
</dbReference>
<dbReference type="Pfam" id="PF05141">
    <property type="entry name" value="DIT1_PvcA"/>
    <property type="match status" value="1"/>
</dbReference>
<evidence type="ECO:0000256" key="1">
    <source>
        <dbReference type="ARBA" id="ARBA00023002"/>
    </source>
</evidence>
<protein>
    <recommendedName>
        <fullName evidence="2">TauD/TfdA-like domain-containing protein</fullName>
    </recommendedName>
</protein>
<dbReference type="AlphaFoldDB" id="A0A2C5ZEM3"/>
<dbReference type="PANTHER" id="PTHR37285">
    <property type="entry name" value="SPORE WALL MATURATION PROTEIN DIT1"/>
    <property type="match status" value="1"/>
</dbReference>
<gene>
    <name evidence="3" type="ORF">CDD82_3146</name>
</gene>
<evidence type="ECO:0000259" key="2">
    <source>
        <dbReference type="Pfam" id="PF02668"/>
    </source>
</evidence>
<keyword evidence="1" id="KW-0560">Oxidoreductase</keyword>
<comment type="caution">
    <text evidence="3">The sequence shown here is derived from an EMBL/GenBank/DDBJ whole genome shotgun (WGS) entry which is preliminary data.</text>
</comment>
<dbReference type="Pfam" id="PF02668">
    <property type="entry name" value="TauD"/>
    <property type="match status" value="1"/>
</dbReference>
<accession>A0A2C5ZEM3</accession>
<keyword evidence="4" id="KW-1185">Reference proteome</keyword>